<organism evidence="9 10">
    <name type="scientific">Parafannyhessea umbonata</name>
    <dbReference type="NCBI Taxonomy" id="604330"/>
    <lineage>
        <taxon>Bacteria</taxon>
        <taxon>Bacillati</taxon>
        <taxon>Actinomycetota</taxon>
        <taxon>Coriobacteriia</taxon>
        <taxon>Coriobacteriales</taxon>
        <taxon>Atopobiaceae</taxon>
        <taxon>Parafannyhessea</taxon>
    </lineage>
</organism>
<keyword evidence="6 7" id="KW-0472">Membrane</keyword>
<protein>
    <submittedName>
        <fullName evidence="9">Surface polysaccharide O-acyltransferase, integral membrane enzyme</fullName>
    </submittedName>
</protein>
<evidence type="ECO:0000259" key="8">
    <source>
        <dbReference type="Pfam" id="PF01757"/>
    </source>
</evidence>
<sequence length="344" mass="38021">MTGRRTIDWFEWARALGALAIVALHAMRATELAPGLAAAHPTLFWVEGIVQIPLARWAVPVFFMMSGALILDPGREMPLRKVGRYIWRMAFVLLTVGFAFCLMETVAKNPGPAGTYALTPPMVGASLMHLLEGRSWDHLWYLYALIGLYLLTPVLRPFARDASRRELELAVLLAWALLALVPAANLVLGVRLYRFVTLDASVAYYLAGYYAYNYLELDWRVVAAGLASLVLACLPNALSVGSLAGVLSLPQYGVVMPYALLVFLLLRRMLDVPMERHPVARALARDSFGIYLMHPLFGHLAVWFLDYQALSVPALQAGIFVVGVLGSVALTRALRLLPGFRDKI</sequence>
<keyword evidence="5 7" id="KW-1133">Transmembrane helix</keyword>
<gene>
    <name evidence="9" type="ORF">SAMN04489857_0436</name>
</gene>
<evidence type="ECO:0000256" key="7">
    <source>
        <dbReference type="SAM" id="Phobius"/>
    </source>
</evidence>
<keyword evidence="4 7" id="KW-0812">Transmembrane</keyword>
<dbReference type="GO" id="GO:0016413">
    <property type="term" value="F:O-acetyltransferase activity"/>
    <property type="evidence" value="ECO:0007669"/>
    <property type="project" value="TreeGrafter"/>
</dbReference>
<dbReference type="EMBL" id="LT629759">
    <property type="protein sequence ID" value="SDR66611.1"/>
    <property type="molecule type" value="Genomic_DNA"/>
</dbReference>
<evidence type="ECO:0000313" key="9">
    <source>
        <dbReference type="EMBL" id="SDR66611.1"/>
    </source>
</evidence>
<feature type="transmembrane region" description="Helical" evidence="7">
    <location>
        <begin position="192"/>
        <end position="212"/>
    </location>
</feature>
<comment type="similarity">
    <text evidence="2">Belongs to the acyltransferase 3 family.</text>
</comment>
<keyword evidence="9" id="KW-0012">Acyltransferase</keyword>
<dbReference type="PANTHER" id="PTHR40074:SF2">
    <property type="entry name" value="O-ACETYLTRANSFERASE WECH"/>
    <property type="match status" value="1"/>
</dbReference>
<evidence type="ECO:0000256" key="2">
    <source>
        <dbReference type="ARBA" id="ARBA00007400"/>
    </source>
</evidence>
<dbReference type="Pfam" id="PF01757">
    <property type="entry name" value="Acyl_transf_3"/>
    <property type="match status" value="1"/>
</dbReference>
<evidence type="ECO:0000256" key="1">
    <source>
        <dbReference type="ARBA" id="ARBA00004651"/>
    </source>
</evidence>
<feature type="transmembrane region" description="Helical" evidence="7">
    <location>
        <begin position="287"/>
        <end position="305"/>
    </location>
</feature>
<feature type="transmembrane region" description="Helical" evidence="7">
    <location>
        <begin position="85"/>
        <end position="107"/>
    </location>
</feature>
<dbReference type="GO" id="GO:0005886">
    <property type="term" value="C:plasma membrane"/>
    <property type="evidence" value="ECO:0007669"/>
    <property type="project" value="UniProtKB-SubCell"/>
</dbReference>
<dbReference type="RefSeq" id="WP_090861417.1">
    <property type="nucleotide sequence ID" value="NZ_LT629759.1"/>
</dbReference>
<accession>A0A1H1KW69</accession>
<evidence type="ECO:0000256" key="4">
    <source>
        <dbReference type="ARBA" id="ARBA00022692"/>
    </source>
</evidence>
<feature type="transmembrane region" description="Helical" evidence="7">
    <location>
        <begin position="54"/>
        <end position="73"/>
    </location>
</feature>
<comment type="subcellular location">
    <subcellularLocation>
        <location evidence="1">Cell membrane</location>
        <topology evidence="1">Multi-pass membrane protein</topology>
    </subcellularLocation>
</comment>
<reference evidence="10" key="1">
    <citation type="submission" date="2016-10" db="EMBL/GenBank/DDBJ databases">
        <authorList>
            <person name="Varghese N."/>
            <person name="Submissions S."/>
        </authorList>
    </citation>
    <scope>NUCLEOTIDE SEQUENCE [LARGE SCALE GENOMIC DNA]</scope>
    <source>
        <strain evidence="10">DSM 22620</strain>
    </source>
</reference>
<evidence type="ECO:0000256" key="3">
    <source>
        <dbReference type="ARBA" id="ARBA00022475"/>
    </source>
</evidence>
<name>A0A1H1KW69_9ACTN</name>
<dbReference type="Proteomes" id="UP000199480">
    <property type="component" value="Chromosome I"/>
</dbReference>
<feature type="transmembrane region" description="Helical" evidence="7">
    <location>
        <begin position="244"/>
        <end position="266"/>
    </location>
</feature>
<dbReference type="GeneID" id="78499812"/>
<keyword evidence="3" id="KW-1003">Cell membrane</keyword>
<feature type="domain" description="Acyltransferase 3" evidence="8">
    <location>
        <begin position="8"/>
        <end position="331"/>
    </location>
</feature>
<dbReference type="GO" id="GO:0009246">
    <property type="term" value="P:enterobacterial common antigen biosynthetic process"/>
    <property type="evidence" value="ECO:0007669"/>
    <property type="project" value="TreeGrafter"/>
</dbReference>
<dbReference type="AlphaFoldDB" id="A0A1H1KW69"/>
<feature type="transmembrane region" description="Helical" evidence="7">
    <location>
        <begin position="167"/>
        <end position="186"/>
    </location>
</feature>
<keyword evidence="9" id="KW-0808">Transferase</keyword>
<feature type="transmembrane region" description="Helical" evidence="7">
    <location>
        <begin position="138"/>
        <end position="155"/>
    </location>
</feature>
<evidence type="ECO:0000313" key="10">
    <source>
        <dbReference type="Proteomes" id="UP000199480"/>
    </source>
</evidence>
<proteinExistence type="inferred from homology"/>
<evidence type="ECO:0000256" key="6">
    <source>
        <dbReference type="ARBA" id="ARBA00023136"/>
    </source>
</evidence>
<dbReference type="PANTHER" id="PTHR40074">
    <property type="entry name" value="O-ACETYLTRANSFERASE WECH"/>
    <property type="match status" value="1"/>
</dbReference>
<evidence type="ECO:0000256" key="5">
    <source>
        <dbReference type="ARBA" id="ARBA00022989"/>
    </source>
</evidence>
<feature type="transmembrane region" description="Helical" evidence="7">
    <location>
        <begin position="219"/>
        <end position="238"/>
    </location>
</feature>
<dbReference type="InterPro" id="IPR002656">
    <property type="entry name" value="Acyl_transf_3_dom"/>
</dbReference>
<feature type="transmembrane region" description="Helical" evidence="7">
    <location>
        <begin position="317"/>
        <end position="337"/>
    </location>
</feature>